<dbReference type="PROSITE" id="PS51123">
    <property type="entry name" value="OMPA_2"/>
    <property type="match status" value="1"/>
</dbReference>
<evidence type="ECO:0000313" key="11">
    <source>
        <dbReference type="EMBL" id="NDO39128.1"/>
    </source>
</evidence>
<evidence type="ECO:0000256" key="3">
    <source>
        <dbReference type="ARBA" id="ARBA00022475"/>
    </source>
</evidence>
<evidence type="ECO:0000313" key="13">
    <source>
        <dbReference type="Proteomes" id="UP000462501"/>
    </source>
</evidence>
<evidence type="ECO:0000256" key="1">
    <source>
        <dbReference type="ARBA" id="ARBA00004162"/>
    </source>
</evidence>
<evidence type="ECO:0000313" key="10">
    <source>
        <dbReference type="EMBL" id="NBI77463.1"/>
    </source>
</evidence>
<dbReference type="RefSeq" id="WP_160208214.1">
    <property type="nucleotide sequence ID" value="NZ_CAMUSJ010000040.1"/>
</dbReference>
<evidence type="ECO:0000256" key="2">
    <source>
        <dbReference type="ARBA" id="ARBA00008914"/>
    </source>
</evidence>
<evidence type="ECO:0000256" key="8">
    <source>
        <dbReference type="SAM" id="MobiDB-lite"/>
    </source>
</evidence>
<evidence type="ECO:0000256" key="4">
    <source>
        <dbReference type="ARBA" id="ARBA00022692"/>
    </source>
</evidence>
<organism evidence="11 13">
    <name type="scientific">Anaerotruncus colihominis</name>
    <dbReference type="NCBI Taxonomy" id="169435"/>
    <lineage>
        <taxon>Bacteria</taxon>
        <taxon>Bacillati</taxon>
        <taxon>Bacillota</taxon>
        <taxon>Clostridia</taxon>
        <taxon>Eubacteriales</taxon>
        <taxon>Oscillospiraceae</taxon>
        <taxon>Anaerotruncus</taxon>
    </lineage>
</organism>
<keyword evidence="6 7" id="KW-0472">Membrane</keyword>
<dbReference type="InterPro" id="IPR036737">
    <property type="entry name" value="OmpA-like_sf"/>
</dbReference>
<dbReference type="CDD" id="cd07185">
    <property type="entry name" value="OmpA_C-like"/>
    <property type="match status" value="1"/>
</dbReference>
<dbReference type="PANTHER" id="PTHR30329:SF21">
    <property type="entry name" value="LIPOPROTEIN YIAD-RELATED"/>
    <property type="match status" value="1"/>
</dbReference>
<keyword evidence="10" id="KW-0966">Cell projection</keyword>
<feature type="compositionally biased region" description="Polar residues" evidence="8">
    <location>
        <begin position="317"/>
        <end position="327"/>
    </location>
</feature>
<keyword evidence="10" id="KW-0282">Flagellum</keyword>
<evidence type="ECO:0000256" key="5">
    <source>
        <dbReference type="ARBA" id="ARBA00022989"/>
    </source>
</evidence>
<dbReference type="Proteomes" id="UP000446348">
    <property type="component" value="Unassembled WGS sequence"/>
</dbReference>
<keyword evidence="3" id="KW-1003">Cell membrane</keyword>
<keyword evidence="4" id="KW-0812">Transmembrane</keyword>
<proteinExistence type="inferred from homology"/>
<name>A0A845SW33_9FIRM</name>
<keyword evidence="5" id="KW-1133">Transmembrane helix</keyword>
<comment type="caution">
    <text evidence="11">The sequence shown here is derived from an EMBL/GenBank/DDBJ whole genome shotgun (WGS) entry which is preliminary data.</text>
</comment>
<dbReference type="EMBL" id="QXWZ01000001">
    <property type="protein sequence ID" value="NBI77463.1"/>
    <property type="molecule type" value="Genomic_DNA"/>
</dbReference>
<reference evidence="11 13" key="2">
    <citation type="submission" date="2019-06" db="EMBL/GenBank/DDBJ databases">
        <title>Draft genome sequences of 15 bacterial species constituting the stable defined intestinal microbiota of the GM15 gnotobiotic mouse model.</title>
        <authorList>
            <person name="Elie C."/>
            <person name="Mathieu A."/>
            <person name="Saliou A."/>
            <person name="Darnaud M."/>
            <person name="Leulier F."/>
            <person name="Tamellini A."/>
        </authorList>
    </citation>
    <scope>NUCLEOTIDE SEQUENCE [LARGE SCALE GENOMIC DNA]</scope>
    <source>
        <strain evidence="11 13">JM4-15</strain>
    </source>
</reference>
<sequence length="327" mass="35988">MKKKVRPPEDTGTWMNTYSDLVTLLLTFFVLLYSMSSVDAEKWEMIVKAFAHPGEDTQQVVIGDIEDRGEELLSATGDTPPPGDKESLEQIDQQMPADFNELYEYLKSYVSTQGLEDSVQIAKEDGRVYIRFRNNLFFAPDSAAILADAYPLLDFLGDCLNAVDDEILLINIGGHTAAVLYDETYQVSDWMLSSERASNIAIYLDDKKGLDPKKLRPMGYGKNFPVGDNNTAEGREQNRRVDIMIISNQASLTQDDAMYKAFEGLFDPTKFPESGGVDDLLIPEESFLDGEAGEAASGAESDNQTAAAVPTPPVESGTDTNVSTTNS</sequence>
<dbReference type="Pfam" id="PF13677">
    <property type="entry name" value="MotB_plug"/>
    <property type="match status" value="1"/>
</dbReference>
<dbReference type="Pfam" id="PF00691">
    <property type="entry name" value="OmpA"/>
    <property type="match status" value="1"/>
</dbReference>
<dbReference type="OrthoDB" id="9815217at2"/>
<dbReference type="Gene3D" id="3.30.1330.60">
    <property type="entry name" value="OmpA-like domain"/>
    <property type="match status" value="1"/>
</dbReference>
<gene>
    <name evidence="10" type="ORF">D3Z39_00990</name>
    <name evidence="11" type="ORF">FMM72_07640</name>
</gene>
<evidence type="ECO:0000259" key="9">
    <source>
        <dbReference type="PROSITE" id="PS51123"/>
    </source>
</evidence>
<evidence type="ECO:0000313" key="12">
    <source>
        <dbReference type="Proteomes" id="UP000446348"/>
    </source>
</evidence>
<dbReference type="EMBL" id="VIQT01000009">
    <property type="protein sequence ID" value="NDO39128.1"/>
    <property type="molecule type" value="Genomic_DNA"/>
</dbReference>
<evidence type="ECO:0000256" key="7">
    <source>
        <dbReference type="PROSITE-ProRule" id="PRU00473"/>
    </source>
</evidence>
<keyword evidence="10" id="KW-0969">Cilium</keyword>
<comment type="similarity">
    <text evidence="2">Belongs to the MotB family.</text>
</comment>
<dbReference type="GO" id="GO:0005886">
    <property type="term" value="C:plasma membrane"/>
    <property type="evidence" value="ECO:0007669"/>
    <property type="project" value="UniProtKB-SubCell"/>
</dbReference>
<dbReference type="AlphaFoldDB" id="A0A845SW33"/>
<comment type="subcellular location">
    <subcellularLocation>
        <location evidence="1">Cell membrane</location>
        <topology evidence="1">Single-pass membrane protein</topology>
    </subcellularLocation>
</comment>
<accession>A0A845SW33</accession>
<protein>
    <submittedName>
        <fullName evidence="10">Flagellar motor protein MotB</fullName>
    </submittedName>
    <submittedName>
        <fullName evidence="11">OmpA family protein</fullName>
    </submittedName>
</protein>
<dbReference type="InterPro" id="IPR025713">
    <property type="entry name" value="MotB-like_N_dom"/>
</dbReference>
<dbReference type="InterPro" id="IPR050330">
    <property type="entry name" value="Bact_OuterMem_StrucFunc"/>
</dbReference>
<dbReference type="SUPFAM" id="SSF103088">
    <property type="entry name" value="OmpA-like"/>
    <property type="match status" value="1"/>
</dbReference>
<dbReference type="InterPro" id="IPR006665">
    <property type="entry name" value="OmpA-like"/>
</dbReference>
<reference evidence="10 12" key="1">
    <citation type="submission" date="2018-08" db="EMBL/GenBank/DDBJ databases">
        <title>Murine metabolic-syndrome-specific gut microbial biobank.</title>
        <authorList>
            <person name="Liu C."/>
        </authorList>
    </citation>
    <scope>NUCLEOTIDE SEQUENCE [LARGE SCALE GENOMIC DNA]</scope>
    <source>
        <strain evidence="10 12">X69</strain>
    </source>
</reference>
<feature type="domain" description="OmpA-like" evidence="9">
    <location>
        <begin position="125"/>
        <end position="249"/>
    </location>
</feature>
<feature type="region of interest" description="Disordered" evidence="8">
    <location>
        <begin position="285"/>
        <end position="327"/>
    </location>
</feature>
<evidence type="ECO:0000256" key="6">
    <source>
        <dbReference type="ARBA" id="ARBA00023136"/>
    </source>
</evidence>
<dbReference type="Proteomes" id="UP000462501">
    <property type="component" value="Unassembled WGS sequence"/>
</dbReference>
<dbReference type="PANTHER" id="PTHR30329">
    <property type="entry name" value="STATOR ELEMENT OF FLAGELLAR MOTOR COMPLEX"/>
    <property type="match status" value="1"/>
</dbReference>